<dbReference type="GO" id="GO:0008168">
    <property type="term" value="F:methyltransferase activity"/>
    <property type="evidence" value="ECO:0007669"/>
    <property type="project" value="InterPro"/>
</dbReference>
<gene>
    <name evidence="3" type="ORF">KP509_17G008900</name>
</gene>
<dbReference type="OMA" id="YVANIVC"/>
<dbReference type="EMBL" id="CM035422">
    <property type="protein sequence ID" value="KAH7372546.1"/>
    <property type="molecule type" value="Genomic_DNA"/>
</dbReference>
<evidence type="ECO:0000313" key="4">
    <source>
        <dbReference type="Proteomes" id="UP000825935"/>
    </source>
</evidence>
<dbReference type="AlphaFoldDB" id="A0A8T2SVT1"/>
<dbReference type="InterPro" id="IPR042086">
    <property type="entry name" value="MeTrfase_capping"/>
</dbReference>
<dbReference type="PANTHER" id="PTHR31009">
    <property type="entry name" value="S-ADENOSYL-L-METHIONINE:CARBOXYL METHYLTRANSFERASE FAMILY PROTEIN"/>
    <property type="match status" value="1"/>
</dbReference>
<comment type="caution">
    <text evidence="3">The sequence shown here is derived from an EMBL/GenBank/DDBJ whole genome shotgun (WGS) entry which is preliminary data.</text>
</comment>
<dbReference type="Gene3D" id="3.40.50.150">
    <property type="entry name" value="Vaccinia Virus protein VP39"/>
    <property type="match status" value="1"/>
</dbReference>
<keyword evidence="2" id="KW-0460">Magnesium</keyword>
<evidence type="ECO:0000256" key="1">
    <source>
        <dbReference type="ARBA" id="ARBA00022723"/>
    </source>
</evidence>
<organism evidence="3 4">
    <name type="scientific">Ceratopteris richardii</name>
    <name type="common">Triangle waterfern</name>
    <dbReference type="NCBI Taxonomy" id="49495"/>
    <lineage>
        <taxon>Eukaryota</taxon>
        <taxon>Viridiplantae</taxon>
        <taxon>Streptophyta</taxon>
        <taxon>Embryophyta</taxon>
        <taxon>Tracheophyta</taxon>
        <taxon>Polypodiopsida</taxon>
        <taxon>Polypodiidae</taxon>
        <taxon>Polypodiales</taxon>
        <taxon>Pteridineae</taxon>
        <taxon>Pteridaceae</taxon>
        <taxon>Parkerioideae</taxon>
        <taxon>Ceratopteris</taxon>
    </lineage>
</organism>
<dbReference type="GO" id="GO:0046872">
    <property type="term" value="F:metal ion binding"/>
    <property type="evidence" value="ECO:0007669"/>
    <property type="project" value="UniProtKB-KW"/>
</dbReference>
<proteinExistence type="predicted"/>
<protein>
    <submittedName>
        <fullName evidence="3">Uncharacterized protein</fullName>
    </submittedName>
</protein>
<keyword evidence="4" id="KW-1185">Reference proteome</keyword>
<keyword evidence="1" id="KW-0479">Metal-binding</keyword>
<reference evidence="3" key="1">
    <citation type="submission" date="2021-08" db="EMBL/GenBank/DDBJ databases">
        <title>WGS assembly of Ceratopteris richardii.</title>
        <authorList>
            <person name="Marchant D.B."/>
            <person name="Chen G."/>
            <person name="Jenkins J."/>
            <person name="Shu S."/>
            <person name="Leebens-Mack J."/>
            <person name="Grimwood J."/>
            <person name="Schmutz J."/>
            <person name="Soltis P."/>
            <person name="Soltis D."/>
            <person name="Chen Z.-H."/>
        </authorList>
    </citation>
    <scope>NUCLEOTIDE SEQUENCE</scope>
    <source>
        <strain evidence="3">Whitten #5841</strain>
        <tissue evidence="3">Leaf</tissue>
    </source>
</reference>
<dbReference type="Gene3D" id="1.10.1200.270">
    <property type="entry name" value="Methyltransferase, alpha-helical capping domain"/>
    <property type="match status" value="1"/>
</dbReference>
<evidence type="ECO:0000313" key="3">
    <source>
        <dbReference type="EMBL" id="KAH7372546.1"/>
    </source>
</evidence>
<dbReference type="InterPro" id="IPR005299">
    <property type="entry name" value="MeTrfase_7"/>
</dbReference>
<dbReference type="Pfam" id="PF03492">
    <property type="entry name" value="Methyltransf_7"/>
    <property type="match status" value="1"/>
</dbReference>
<accession>A0A8T2SVT1</accession>
<sequence length="385" mass="43831">MYFATFASPHFLHALEYVTSTFVRRDDAVSSSCTDVGFDSRKSATHIRVADFGCSYGLNTLKHARMTFSSILKAAISGDIQRRIELQYIFSDLPQNDFNALFRSLNPVGPPLQNFRRNENCCKESMEHVKFFAAGVPGSFYTRLLPEQSVHFCICVFAMQWLSQVPAKVMQRGSKFWNGGHAWIDGPNRAHVFAAYSQQFHEDAKTFLRCRSEELVKGGVMFLVALSRKNKELGESSDSVGVDDWTEDLDSSWQDMVDEGLVSEEERDMFNVPLFTFHPSELQKAVECFKGTLEVLKIELMEDCEQMHSDECKQLINDEEAFGRRQVGKIASLFMPLVVSHIGEARAQELFRKFQVKASDRAKTLQHEKIEGMYVNVVVAILRKI</sequence>
<dbReference type="InterPro" id="IPR029063">
    <property type="entry name" value="SAM-dependent_MTases_sf"/>
</dbReference>
<dbReference type="SUPFAM" id="SSF53335">
    <property type="entry name" value="S-adenosyl-L-methionine-dependent methyltransferases"/>
    <property type="match status" value="1"/>
</dbReference>
<dbReference type="Proteomes" id="UP000825935">
    <property type="component" value="Chromosome 17"/>
</dbReference>
<name>A0A8T2SVT1_CERRI</name>
<dbReference type="OrthoDB" id="1523883at2759"/>
<evidence type="ECO:0000256" key="2">
    <source>
        <dbReference type="ARBA" id="ARBA00022842"/>
    </source>
</evidence>